<protein>
    <recommendedName>
        <fullName evidence="2">Nudix hydrolase domain-containing protein</fullName>
    </recommendedName>
</protein>
<proteinExistence type="predicted"/>
<feature type="region of interest" description="Disordered" evidence="1">
    <location>
        <begin position="117"/>
        <end position="163"/>
    </location>
</feature>
<dbReference type="Pfam" id="PF00293">
    <property type="entry name" value="NUDIX"/>
    <property type="match status" value="1"/>
</dbReference>
<evidence type="ECO:0000259" key="2">
    <source>
        <dbReference type="Pfam" id="PF00293"/>
    </source>
</evidence>
<accession>A0AAD9MLA7</accession>
<reference evidence="3" key="1">
    <citation type="journal article" date="2023" name="Mol. Plant Microbe Interact.">
        <title>Elucidating the Obligate Nature and Biological Capacity of an Invasive Fungal Corn Pathogen.</title>
        <authorList>
            <person name="MacCready J.S."/>
            <person name="Roggenkamp E.M."/>
            <person name="Gdanetz K."/>
            <person name="Chilvers M.I."/>
        </authorList>
    </citation>
    <scope>NUCLEOTIDE SEQUENCE</scope>
    <source>
        <strain evidence="3">PM02</strain>
    </source>
</reference>
<sequence length="211" mass="22554">MAGPKAPTSLSIGRKDPGIQHTTRFAVRVVTFNRADKMALVHAPADADATHHHHHWELPGAAFDPAEEHAAAVRRAVAGALGARAAPREDVGCVATAEEFRGGIHLMSYCYVADVASDHDDDDDDDDGEEEEVSFAESEAEHGGQGRGEGGGTGRGATATRRHKWVAPKVAKMLMGERQPASEAGLLAKERDMHFLKEARKVLLRMAPPAA</sequence>
<dbReference type="InterPro" id="IPR000086">
    <property type="entry name" value="NUDIX_hydrolase_dom"/>
</dbReference>
<evidence type="ECO:0000313" key="4">
    <source>
        <dbReference type="Proteomes" id="UP001217918"/>
    </source>
</evidence>
<dbReference type="Gene3D" id="3.90.79.10">
    <property type="entry name" value="Nucleoside Triphosphate Pyrophosphohydrolase"/>
    <property type="match status" value="1"/>
</dbReference>
<dbReference type="Proteomes" id="UP001217918">
    <property type="component" value="Unassembled WGS sequence"/>
</dbReference>
<gene>
    <name evidence="3" type="ORF">P8C59_009464</name>
</gene>
<dbReference type="InterPro" id="IPR015797">
    <property type="entry name" value="NUDIX_hydrolase-like_dom_sf"/>
</dbReference>
<evidence type="ECO:0000313" key="3">
    <source>
        <dbReference type="EMBL" id="KAK2075331.1"/>
    </source>
</evidence>
<feature type="domain" description="Nudix hydrolase" evidence="2">
    <location>
        <begin position="23"/>
        <end position="136"/>
    </location>
</feature>
<feature type="compositionally biased region" description="Gly residues" evidence="1">
    <location>
        <begin position="145"/>
        <end position="155"/>
    </location>
</feature>
<evidence type="ECO:0000256" key="1">
    <source>
        <dbReference type="SAM" id="MobiDB-lite"/>
    </source>
</evidence>
<keyword evidence="4" id="KW-1185">Reference proteome</keyword>
<feature type="compositionally biased region" description="Acidic residues" evidence="1">
    <location>
        <begin position="119"/>
        <end position="134"/>
    </location>
</feature>
<name>A0AAD9MLA7_9PEZI</name>
<dbReference type="SUPFAM" id="SSF55811">
    <property type="entry name" value="Nudix"/>
    <property type="match status" value="1"/>
</dbReference>
<comment type="caution">
    <text evidence="3">The sequence shown here is derived from an EMBL/GenBank/DDBJ whole genome shotgun (WGS) entry which is preliminary data.</text>
</comment>
<organism evidence="3 4">
    <name type="scientific">Phyllachora maydis</name>
    <dbReference type="NCBI Taxonomy" id="1825666"/>
    <lineage>
        <taxon>Eukaryota</taxon>
        <taxon>Fungi</taxon>
        <taxon>Dikarya</taxon>
        <taxon>Ascomycota</taxon>
        <taxon>Pezizomycotina</taxon>
        <taxon>Sordariomycetes</taxon>
        <taxon>Sordariomycetidae</taxon>
        <taxon>Phyllachorales</taxon>
        <taxon>Phyllachoraceae</taxon>
        <taxon>Phyllachora</taxon>
    </lineage>
</organism>
<dbReference type="AlphaFoldDB" id="A0AAD9MLA7"/>
<dbReference type="EMBL" id="JAQQPM010000009">
    <property type="protein sequence ID" value="KAK2075331.1"/>
    <property type="molecule type" value="Genomic_DNA"/>
</dbReference>